<keyword evidence="2" id="KW-0732">Signal</keyword>
<evidence type="ECO:0000256" key="2">
    <source>
        <dbReference type="SAM" id="SignalP"/>
    </source>
</evidence>
<accession>A0A7V7GVQ9</accession>
<reference evidence="3 4" key="1">
    <citation type="submission" date="2018-07" db="EMBL/GenBank/DDBJ databases">
        <title>Pseudomonas laoshanensis sp. nov., isolated from soil.</title>
        <authorList>
            <person name="Sun J."/>
            <person name="Yu L."/>
            <person name="Wang M."/>
            <person name="Zhang C."/>
        </authorList>
    </citation>
    <scope>NUCLEOTIDE SEQUENCE [LARGE SCALE GENOMIC DNA]</scope>
    <source>
        <strain evidence="3 4">Y22</strain>
    </source>
</reference>
<protein>
    <submittedName>
        <fullName evidence="3">Uncharacterized protein</fullName>
    </submittedName>
</protein>
<evidence type="ECO:0000256" key="1">
    <source>
        <dbReference type="SAM" id="MobiDB-lite"/>
    </source>
</evidence>
<feature type="compositionally biased region" description="Basic and acidic residues" evidence="1">
    <location>
        <begin position="29"/>
        <end position="55"/>
    </location>
</feature>
<gene>
    <name evidence="3" type="ORF">DT594_02665</name>
</gene>
<dbReference type="Proteomes" id="UP000463138">
    <property type="component" value="Unassembled WGS sequence"/>
</dbReference>
<dbReference type="RefSeq" id="WP_149331244.1">
    <property type="nucleotide sequence ID" value="NZ_QOVF01000001.1"/>
</dbReference>
<proteinExistence type="predicted"/>
<evidence type="ECO:0000313" key="3">
    <source>
        <dbReference type="EMBL" id="KAA0696279.1"/>
    </source>
</evidence>
<dbReference type="AlphaFoldDB" id="A0A7V7GVQ9"/>
<keyword evidence="4" id="KW-1185">Reference proteome</keyword>
<feature type="chain" id="PRO_5031567172" evidence="2">
    <location>
        <begin position="29"/>
        <end position="101"/>
    </location>
</feature>
<feature type="region of interest" description="Disordered" evidence="1">
    <location>
        <begin position="29"/>
        <end position="101"/>
    </location>
</feature>
<feature type="signal peptide" evidence="2">
    <location>
        <begin position="1"/>
        <end position="28"/>
    </location>
</feature>
<feature type="compositionally biased region" description="Low complexity" evidence="1">
    <location>
        <begin position="60"/>
        <end position="78"/>
    </location>
</feature>
<evidence type="ECO:0000313" key="4">
    <source>
        <dbReference type="Proteomes" id="UP000463138"/>
    </source>
</evidence>
<organism evidence="3 4">
    <name type="scientific">Halopseudomonas laoshanensis</name>
    <dbReference type="NCBI Taxonomy" id="2268758"/>
    <lineage>
        <taxon>Bacteria</taxon>
        <taxon>Pseudomonadati</taxon>
        <taxon>Pseudomonadota</taxon>
        <taxon>Gammaproteobacteria</taxon>
        <taxon>Pseudomonadales</taxon>
        <taxon>Pseudomonadaceae</taxon>
        <taxon>Halopseudomonas</taxon>
    </lineage>
</organism>
<comment type="caution">
    <text evidence="3">The sequence shown here is derived from an EMBL/GenBank/DDBJ whole genome shotgun (WGS) entry which is preliminary data.</text>
</comment>
<sequence>MKDLKLSKVLFASAFTIALGAAAPLAVAGDHDKHDADGTHHEMDKKDHKAGHGDDATGNPGAPGSDGTGTTSAGSEAPNAPAHVPGGTNPDDAPESDRDVE</sequence>
<dbReference type="EMBL" id="QOVF01000001">
    <property type="protein sequence ID" value="KAA0696279.1"/>
    <property type="molecule type" value="Genomic_DNA"/>
</dbReference>
<name>A0A7V7GVQ9_9GAMM</name>